<comment type="caution">
    <text evidence="9">The sequence shown here is derived from an EMBL/GenBank/DDBJ whole genome shotgun (WGS) entry which is preliminary data.</text>
</comment>
<feature type="region of interest" description="Disordered" evidence="6">
    <location>
        <begin position="684"/>
        <end position="969"/>
    </location>
</feature>
<feature type="compositionally biased region" description="Low complexity" evidence="6">
    <location>
        <begin position="801"/>
        <end position="812"/>
    </location>
</feature>
<name>A0A318S7S4_9DEIO</name>
<keyword evidence="4" id="KW-0408">Iron</keyword>
<dbReference type="InterPro" id="IPR009051">
    <property type="entry name" value="Helical_ferredxn"/>
</dbReference>
<feature type="domain" description="4Fe-4S ferredoxin-type" evidence="8">
    <location>
        <begin position="350"/>
        <end position="382"/>
    </location>
</feature>
<feature type="domain" description="4Fe-4S ferredoxin-type" evidence="8">
    <location>
        <begin position="281"/>
        <end position="311"/>
    </location>
</feature>
<evidence type="ECO:0000256" key="6">
    <source>
        <dbReference type="SAM" id="MobiDB-lite"/>
    </source>
</evidence>
<keyword evidence="1" id="KW-0004">4Fe-4S</keyword>
<evidence type="ECO:0000313" key="9">
    <source>
        <dbReference type="EMBL" id="PYE54907.1"/>
    </source>
</evidence>
<dbReference type="EMBL" id="QJSX01000004">
    <property type="protein sequence ID" value="PYE54907.1"/>
    <property type="molecule type" value="Genomic_DNA"/>
</dbReference>
<protein>
    <submittedName>
        <fullName evidence="9">Fe-S oxidoreductase</fullName>
    </submittedName>
</protein>
<dbReference type="InterPro" id="IPR017900">
    <property type="entry name" value="4Fe4S_Fe_S_CS"/>
</dbReference>
<dbReference type="PROSITE" id="PS00198">
    <property type="entry name" value="4FE4S_FER_1"/>
    <property type="match status" value="2"/>
</dbReference>
<keyword evidence="2" id="KW-0479">Metal-binding</keyword>
<feature type="transmembrane region" description="Helical" evidence="7">
    <location>
        <begin position="214"/>
        <end position="233"/>
    </location>
</feature>
<dbReference type="InterPro" id="IPR036197">
    <property type="entry name" value="NarG-like_sf"/>
</dbReference>
<keyword evidence="10" id="KW-1185">Reference proteome</keyword>
<keyword evidence="7" id="KW-1133">Transmembrane helix</keyword>
<dbReference type="AlphaFoldDB" id="A0A318S7S4"/>
<dbReference type="GO" id="GO:0016491">
    <property type="term" value="F:oxidoreductase activity"/>
    <property type="evidence" value="ECO:0007669"/>
    <property type="project" value="UniProtKB-KW"/>
</dbReference>
<evidence type="ECO:0000256" key="7">
    <source>
        <dbReference type="SAM" id="Phobius"/>
    </source>
</evidence>
<dbReference type="Gene3D" id="1.20.950.20">
    <property type="entry name" value="Transmembrane di-heme cytochromes, Chain C"/>
    <property type="match status" value="1"/>
</dbReference>
<dbReference type="InterPro" id="IPR004017">
    <property type="entry name" value="Cys_rich_dom"/>
</dbReference>
<dbReference type="InterPro" id="IPR051460">
    <property type="entry name" value="HdrC_iron-sulfur_subunit"/>
</dbReference>
<dbReference type="PANTHER" id="PTHR43255:SF1">
    <property type="entry name" value="IRON-SULFUR-BINDING OXIDOREDUCTASE FADF-RELATED"/>
    <property type="match status" value="1"/>
</dbReference>
<dbReference type="InterPro" id="IPR017896">
    <property type="entry name" value="4Fe4S_Fe-S-bd"/>
</dbReference>
<accession>A0A318S7S4</accession>
<keyword evidence="5" id="KW-0411">Iron-sulfur</keyword>
<sequence length="969" mass="106627">MLPLEHKIAFFVFAVVAGTFGLWGFYRLYLRIRRGRPDQEARFDAVPKRLWYALKTTLTQERTFRKRKFLSVFHAFIFYGFVFYLLVNVVDGLEGFVEFNIPSTNVLGAAYNILADLLSVLVLVGVIAFVIRRYLAPQRRDFRFNEKTLLHENVKRRYINRDSAIVSAFILFHVGSRLVGNGAKMAEVGGDPFQPFSTALSGLFAEQNAEGWRLFGYWGALASVLAFLAYFPYTKHIHIFAAPVNYFFRRNPVTGELPPMKVDLEAENPDMGAKNMEDLAWPRLLDAYACIQCNRCQDVCPASGTGKALSPAALEINKRMELNVIASHPSPFTLKPAAFESGEASSRPLLEFAISPEAVWACTTCGACMHVCPVQDEQMLDIIDIRRQQVMVEGEFPPQLQSAFRGMERAKNPWGISHDKRMEWAEGLRVPTIDENPEPDVLYWVGCAASYDPGAQKVSRAFVQLLDKAGVNYAVLGKKEACTGDSARRAGNEYLYLQLAEQNVETLDAVRPKLIVATCPHCMNMIGNEYKQIGGDYRTMHHTQYLEMLVSQGKLATATLDEAVTYHDPCYLGRHNGVYDAPRDVIRSMGLEILEMERSREASFCCGAGGAQFWKEEEEGHERISDNRFKEIQRRLDTAKEGKVVAVGCPFCKSMLNSTPAKGDSDVVVKDVAELLLESVTRRSGGRLTDDVSPIAPEPEAVTPPLISTTPPENLQPEPMRDEPPMLASAEPFPGTTTAEVEAAHSAGERPGERKKWSPKSKAADDVSTTPVPASDLTEVFPVEPTSEPARKKWAPKNASAEGTTPLAETPTPAEPERKKWTPKSQAAPAAEPTLAEAAPPLETPRKKWAPKTATSEAAVEAPVEATPIGGPSSAEPASARKKWAPKTAASEAVIEAPIEATPINESPSAEPTSARKKWSPKGVAAAQEAAVEPTSVEATSVPPVTTVAPTPDTPSDTPQRKKWEPKKK</sequence>
<dbReference type="Pfam" id="PF13187">
    <property type="entry name" value="Fer4_9"/>
    <property type="match status" value="1"/>
</dbReference>
<reference evidence="9 10" key="1">
    <citation type="submission" date="2018-06" db="EMBL/GenBank/DDBJ databases">
        <title>Genomic Encyclopedia of Type Strains, Phase IV (KMG-IV): sequencing the most valuable type-strain genomes for metagenomic binning, comparative biology and taxonomic classification.</title>
        <authorList>
            <person name="Goeker M."/>
        </authorList>
    </citation>
    <scope>NUCLEOTIDE SEQUENCE [LARGE SCALE GENOMIC DNA]</scope>
    <source>
        <strain evidence="9 10">DSM 18048</strain>
    </source>
</reference>
<gene>
    <name evidence="9" type="ORF">DES52_104179</name>
</gene>
<keyword evidence="7" id="KW-0812">Transmembrane</keyword>
<feature type="compositionally biased region" description="Low complexity" evidence="6">
    <location>
        <begin position="853"/>
        <end position="868"/>
    </location>
</feature>
<dbReference type="GO" id="GO:0005886">
    <property type="term" value="C:plasma membrane"/>
    <property type="evidence" value="ECO:0007669"/>
    <property type="project" value="TreeGrafter"/>
</dbReference>
<feature type="transmembrane region" description="Helical" evidence="7">
    <location>
        <begin position="110"/>
        <end position="131"/>
    </location>
</feature>
<dbReference type="SUPFAM" id="SSF103501">
    <property type="entry name" value="Respiratory nitrate reductase 1 gamma chain"/>
    <property type="match status" value="1"/>
</dbReference>
<dbReference type="SUPFAM" id="SSF46548">
    <property type="entry name" value="alpha-helical ferredoxin"/>
    <property type="match status" value="1"/>
</dbReference>
<organism evidence="9 10">
    <name type="scientific">Deinococcus yavapaiensis KR-236</name>
    <dbReference type="NCBI Taxonomy" id="694435"/>
    <lineage>
        <taxon>Bacteria</taxon>
        <taxon>Thermotogati</taxon>
        <taxon>Deinococcota</taxon>
        <taxon>Deinococci</taxon>
        <taxon>Deinococcales</taxon>
        <taxon>Deinococcaceae</taxon>
        <taxon>Deinococcus</taxon>
    </lineage>
</organism>
<dbReference type="GO" id="GO:0051539">
    <property type="term" value="F:4 iron, 4 sulfur cluster binding"/>
    <property type="evidence" value="ECO:0007669"/>
    <property type="project" value="UniProtKB-KW"/>
</dbReference>
<feature type="compositionally biased region" description="Low complexity" evidence="6">
    <location>
        <begin position="827"/>
        <end position="841"/>
    </location>
</feature>
<dbReference type="PROSITE" id="PS51379">
    <property type="entry name" value="4FE4S_FER_2"/>
    <property type="match status" value="2"/>
</dbReference>
<proteinExistence type="predicted"/>
<dbReference type="GO" id="GO:0046872">
    <property type="term" value="F:metal ion binding"/>
    <property type="evidence" value="ECO:0007669"/>
    <property type="project" value="UniProtKB-KW"/>
</dbReference>
<evidence type="ECO:0000256" key="4">
    <source>
        <dbReference type="ARBA" id="ARBA00023004"/>
    </source>
</evidence>
<dbReference type="Gene3D" id="1.10.1060.10">
    <property type="entry name" value="Alpha-helical ferredoxin"/>
    <property type="match status" value="1"/>
</dbReference>
<evidence type="ECO:0000256" key="5">
    <source>
        <dbReference type="ARBA" id="ARBA00023014"/>
    </source>
</evidence>
<feature type="compositionally biased region" description="Low complexity" evidence="6">
    <location>
        <begin position="934"/>
        <end position="958"/>
    </location>
</feature>
<evidence type="ECO:0000256" key="3">
    <source>
        <dbReference type="ARBA" id="ARBA00023002"/>
    </source>
</evidence>
<evidence type="ECO:0000256" key="2">
    <source>
        <dbReference type="ARBA" id="ARBA00022723"/>
    </source>
</evidence>
<evidence type="ECO:0000313" key="10">
    <source>
        <dbReference type="Proteomes" id="UP000248326"/>
    </source>
</evidence>
<dbReference type="Proteomes" id="UP000248326">
    <property type="component" value="Unassembled WGS sequence"/>
</dbReference>
<evidence type="ECO:0000256" key="1">
    <source>
        <dbReference type="ARBA" id="ARBA00022485"/>
    </source>
</evidence>
<keyword evidence="7" id="KW-0472">Membrane</keyword>
<keyword evidence="3" id="KW-0560">Oxidoreductase</keyword>
<feature type="transmembrane region" description="Helical" evidence="7">
    <location>
        <begin position="69"/>
        <end position="90"/>
    </location>
</feature>
<dbReference type="PANTHER" id="PTHR43255">
    <property type="entry name" value="IRON-SULFUR-BINDING OXIDOREDUCTASE FADF-RELATED-RELATED"/>
    <property type="match status" value="1"/>
</dbReference>
<dbReference type="Pfam" id="PF02754">
    <property type="entry name" value="CCG"/>
    <property type="match status" value="2"/>
</dbReference>
<feature type="transmembrane region" description="Helical" evidence="7">
    <location>
        <begin position="6"/>
        <end position="26"/>
    </location>
</feature>
<evidence type="ECO:0000259" key="8">
    <source>
        <dbReference type="PROSITE" id="PS51379"/>
    </source>
</evidence>
<dbReference type="OrthoDB" id="9794954at2"/>
<dbReference type="RefSeq" id="WP_110886017.1">
    <property type="nucleotide sequence ID" value="NZ_QJSX01000004.1"/>
</dbReference>
<feature type="compositionally biased region" description="Basic and acidic residues" evidence="6">
    <location>
        <begin position="747"/>
        <end position="756"/>
    </location>
</feature>